<evidence type="ECO:0000313" key="2">
    <source>
        <dbReference type="Proteomes" id="UP001586593"/>
    </source>
</evidence>
<proteinExistence type="predicted"/>
<dbReference type="Proteomes" id="UP001586593">
    <property type="component" value="Unassembled WGS sequence"/>
</dbReference>
<evidence type="ECO:0000313" key="1">
    <source>
        <dbReference type="EMBL" id="KAL1883847.1"/>
    </source>
</evidence>
<reference evidence="1 2" key="1">
    <citation type="journal article" date="2024" name="Commun. Biol.">
        <title>Comparative genomic analysis of thermophilic fungi reveals convergent evolutionary adaptations and gene losses.</title>
        <authorList>
            <person name="Steindorff A.S."/>
            <person name="Aguilar-Pontes M.V."/>
            <person name="Robinson A.J."/>
            <person name="Andreopoulos B."/>
            <person name="LaButti K."/>
            <person name="Kuo A."/>
            <person name="Mondo S."/>
            <person name="Riley R."/>
            <person name="Otillar R."/>
            <person name="Haridas S."/>
            <person name="Lipzen A."/>
            <person name="Grimwood J."/>
            <person name="Schmutz J."/>
            <person name="Clum A."/>
            <person name="Reid I.D."/>
            <person name="Moisan M.C."/>
            <person name="Butler G."/>
            <person name="Nguyen T.T.M."/>
            <person name="Dewar K."/>
            <person name="Conant G."/>
            <person name="Drula E."/>
            <person name="Henrissat B."/>
            <person name="Hansel C."/>
            <person name="Singer S."/>
            <person name="Hutchinson M.I."/>
            <person name="de Vries R.P."/>
            <person name="Natvig D.O."/>
            <person name="Powell A.J."/>
            <person name="Tsang A."/>
            <person name="Grigoriev I.V."/>
        </authorList>
    </citation>
    <scope>NUCLEOTIDE SEQUENCE [LARGE SCALE GENOMIC DNA]</scope>
    <source>
        <strain evidence="1 2">ATCC 24622</strain>
    </source>
</reference>
<sequence length="87" mass="10212">MCMLILRELFSLGERDIIGVYLLVSLGLSNALYHTFGTNHTYQLIPPFHDRGALQPFQQWDLRRICGQILHAILERVRFKVRAIRFN</sequence>
<accession>A0ABR3Y6C8</accession>
<name>A0ABR3Y6C8_9PEZI</name>
<protein>
    <submittedName>
        <fullName evidence="1">Uncharacterized protein</fullName>
    </submittedName>
</protein>
<keyword evidence="2" id="KW-1185">Reference proteome</keyword>
<comment type="caution">
    <text evidence="1">The sequence shown here is derived from an EMBL/GenBank/DDBJ whole genome shotgun (WGS) entry which is preliminary data.</text>
</comment>
<organism evidence="1 2">
    <name type="scientific">Phialemonium thermophilum</name>
    <dbReference type="NCBI Taxonomy" id="223376"/>
    <lineage>
        <taxon>Eukaryota</taxon>
        <taxon>Fungi</taxon>
        <taxon>Dikarya</taxon>
        <taxon>Ascomycota</taxon>
        <taxon>Pezizomycotina</taxon>
        <taxon>Sordariomycetes</taxon>
        <taxon>Sordariomycetidae</taxon>
        <taxon>Cephalothecales</taxon>
        <taxon>Cephalothecaceae</taxon>
        <taxon>Phialemonium</taxon>
    </lineage>
</organism>
<dbReference type="EMBL" id="JAZHXJ010000005">
    <property type="protein sequence ID" value="KAL1883847.1"/>
    <property type="molecule type" value="Genomic_DNA"/>
</dbReference>
<gene>
    <name evidence="1" type="ORF">VTK73DRAFT_7635</name>
</gene>